<dbReference type="Pfam" id="PF02416">
    <property type="entry name" value="TatA_B_E"/>
    <property type="match status" value="1"/>
</dbReference>
<sequence length="58" mass="6430">MGVLQNLTGWHALILLAVVALFFGATRLPALAKSAGRSLHLFRSELREPEEQRAESEQ</sequence>
<evidence type="ECO:0000256" key="3">
    <source>
        <dbReference type="ARBA" id="ARBA00022692"/>
    </source>
</evidence>
<comment type="subcellular location">
    <subcellularLocation>
        <location evidence="1">Membrane</location>
        <topology evidence="1">Single-pass membrane protein</topology>
    </subcellularLocation>
</comment>
<keyword evidence="6" id="KW-0811">Translocation</keyword>
<accession>A0AB39BJP4</accession>
<keyword evidence="7" id="KW-0472">Membrane</keyword>
<gene>
    <name evidence="8" type="ORF">ABFY20_05965</name>
</gene>
<name>A0AB39BJP4_9MICO</name>
<dbReference type="GO" id="GO:0016020">
    <property type="term" value="C:membrane"/>
    <property type="evidence" value="ECO:0007669"/>
    <property type="project" value="UniProtKB-ARBA"/>
</dbReference>
<dbReference type="RefSeq" id="WP_368499024.1">
    <property type="nucleotide sequence ID" value="NZ_CP162511.1"/>
</dbReference>
<dbReference type="EMBL" id="CP162511">
    <property type="protein sequence ID" value="XDI06645.1"/>
    <property type="molecule type" value="Genomic_DNA"/>
</dbReference>
<evidence type="ECO:0000256" key="2">
    <source>
        <dbReference type="ARBA" id="ARBA00022448"/>
    </source>
</evidence>
<dbReference type="Gene3D" id="1.20.5.3310">
    <property type="match status" value="1"/>
</dbReference>
<dbReference type="InterPro" id="IPR003369">
    <property type="entry name" value="TatA/B/E"/>
</dbReference>
<evidence type="ECO:0000256" key="4">
    <source>
        <dbReference type="ARBA" id="ARBA00022927"/>
    </source>
</evidence>
<keyword evidence="4" id="KW-0653">Protein transport</keyword>
<dbReference type="GO" id="GO:0015031">
    <property type="term" value="P:protein transport"/>
    <property type="evidence" value="ECO:0007669"/>
    <property type="project" value="UniProtKB-KW"/>
</dbReference>
<proteinExistence type="predicted"/>
<keyword evidence="5" id="KW-1133">Transmembrane helix</keyword>
<protein>
    <submittedName>
        <fullName evidence="8">Twin-arginine translocase TatA/TatE family subunit</fullName>
    </submittedName>
</protein>
<dbReference type="PANTHER" id="PTHR42982">
    <property type="entry name" value="SEC-INDEPENDENT PROTEIN TRANSLOCASE PROTEIN TATA"/>
    <property type="match status" value="1"/>
</dbReference>
<keyword evidence="2" id="KW-0813">Transport</keyword>
<reference evidence="8" key="1">
    <citation type="submission" date="2024-05" db="EMBL/GenBank/DDBJ databases">
        <title>Herbiconiux sp. A18JL235.</title>
        <authorList>
            <person name="Zhang G."/>
        </authorList>
    </citation>
    <scope>NUCLEOTIDE SEQUENCE</scope>
    <source>
        <strain evidence="8">A18JL235</strain>
    </source>
</reference>
<dbReference type="PANTHER" id="PTHR42982:SF8">
    <property type="entry name" value="SEC-INDEPENDENT PROTEIN TRANSLOCASE PROTEIN TATA"/>
    <property type="match status" value="1"/>
</dbReference>
<evidence type="ECO:0000256" key="1">
    <source>
        <dbReference type="ARBA" id="ARBA00004167"/>
    </source>
</evidence>
<evidence type="ECO:0000256" key="7">
    <source>
        <dbReference type="ARBA" id="ARBA00023136"/>
    </source>
</evidence>
<dbReference type="AlphaFoldDB" id="A0AB39BJP4"/>
<organism evidence="8">
    <name type="scientific">Herbiconiux sp. A18JL235</name>
    <dbReference type="NCBI Taxonomy" id="3152363"/>
    <lineage>
        <taxon>Bacteria</taxon>
        <taxon>Bacillati</taxon>
        <taxon>Actinomycetota</taxon>
        <taxon>Actinomycetes</taxon>
        <taxon>Micrococcales</taxon>
        <taxon>Microbacteriaceae</taxon>
        <taxon>Herbiconiux</taxon>
    </lineage>
</organism>
<keyword evidence="3" id="KW-0812">Transmembrane</keyword>
<evidence type="ECO:0000256" key="6">
    <source>
        <dbReference type="ARBA" id="ARBA00023010"/>
    </source>
</evidence>
<evidence type="ECO:0000313" key="8">
    <source>
        <dbReference type="EMBL" id="XDI06645.1"/>
    </source>
</evidence>
<evidence type="ECO:0000256" key="5">
    <source>
        <dbReference type="ARBA" id="ARBA00022989"/>
    </source>
</evidence>